<dbReference type="Pfam" id="PF00096">
    <property type="entry name" value="zf-C2H2"/>
    <property type="match status" value="2"/>
</dbReference>
<keyword evidence="1" id="KW-0479">Metal-binding</keyword>
<evidence type="ECO:0000256" key="4">
    <source>
        <dbReference type="ARBA" id="ARBA00023163"/>
    </source>
</evidence>
<dbReference type="PROSITE" id="PS50048">
    <property type="entry name" value="ZN2_CY6_FUNGAL_2"/>
    <property type="match status" value="1"/>
</dbReference>
<dbReference type="Pfam" id="PF00172">
    <property type="entry name" value="Zn_clus"/>
    <property type="match status" value="1"/>
</dbReference>
<dbReference type="InterPro" id="IPR036236">
    <property type="entry name" value="Znf_C2H2_sf"/>
</dbReference>
<dbReference type="Gene3D" id="4.10.240.10">
    <property type="entry name" value="Zn(2)-C6 fungal-type DNA-binding domain"/>
    <property type="match status" value="1"/>
</dbReference>
<evidence type="ECO:0000256" key="7">
    <source>
        <dbReference type="SAM" id="MobiDB-lite"/>
    </source>
</evidence>
<feature type="domain" description="C2H2-type" evidence="9">
    <location>
        <begin position="107"/>
        <end position="134"/>
    </location>
</feature>
<evidence type="ECO:0000256" key="3">
    <source>
        <dbReference type="ARBA" id="ARBA00023015"/>
    </source>
</evidence>
<keyword evidence="11" id="KW-1185">Reference proteome</keyword>
<keyword evidence="5" id="KW-0539">Nucleus</keyword>
<proteinExistence type="predicted"/>
<dbReference type="PROSITE" id="PS00463">
    <property type="entry name" value="ZN2_CY6_FUNGAL_1"/>
    <property type="match status" value="1"/>
</dbReference>
<evidence type="ECO:0000256" key="1">
    <source>
        <dbReference type="ARBA" id="ARBA00022723"/>
    </source>
</evidence>
<dbReference type="Gene3D" id="3.30.160.60">
    <property type="entry name" value="Classic Zinc Finger"/>
    <property type="match status" value="1"/>
</dbReference>
<dbReference type="SUPFAM" id="SSF57667">
    <property type="entry name" value="beta-beta-alpha zinc fingers"/>
    <property type="match status" value="1"/>
</dbReference>
<feature type="domain" description="Zn(2)-C6 fungal-type" evidence="8">
    <location>
        <begin position="178"/>
        <end position="207"/>
    </location>
</feature>
<dbReference type="PROSITE" id="PS00028">
    <property type="entry name" value="ZINC_FINGER_C2H2_1"/>
    <property type="match status" value="2"/>
</dbReference>
<evidence type="ECO:0000256" key="2">
    <source>
        <dbReference type="ARBA" id="ARBA00022833"/>
    </source>
</evidence>
<dbReference type="SUPFAM" id="SSF57701">
    <property type="entry name" value="Zn2/Cys6 DNA-binding domain"/>
    <property type="match status" value="1"/>
</dbReference>
<evidence type="ECO:0000313" key="11">
    <source>
        <dbReference type="Proteomes" id="UP001489902"/>
    </source>
</evidence>
<feature type="compositionally biased region" description="Polar residues" evidence="7">
    <location>
        <begin position="80"/>
        <end position="90"/>
    </location>
</feature>
<reference evidence="10 11" key="1">
    <citation type="submission" date="2024-04" db="EMBL/GenBank/DDBJ databases">
        <title>Complete genome sequence of Fusarium acuminatum.</title>
        <authorList>
            <person name="Lan B."/>
        </authorList>
    </citation>
    <scope>NUCLEOTIDE SEQUENCE [LARGE SCALE GENOMIC DNA]</scope>
    <source>
        <strain evidence="10">1A</strain>
    </source>
</reference>
<sequence length="863" mass="95508">MAATEQNGIDILCDAAGSDMLLSSLFSLAAPMPDSHQRVQPPLQQEQHEQHELQHSLPPVSPSKHPNFQQQLDPALQHPQGETPQRSSSALPAKRKLSDASASSPSHVCHICRRVYERADHLTRHLRSHENARPYQCTRCPKRFNRADLLTRHETTHDRDGAAKDRPFIRRSDRAAEACLNCAASKAKCEDQKPCSRCRSKSLTCQMPVRRGNQYRTSESQAGMSPSDSSMVASTTGNDSQVFTAGDAAYALSQSVIANQGHAIDNSVDYNGTSFLGDPSLESTPEDALYLTGTQNLLPDFGFSWDADFGVFKAPGLDVNGRSPQAGTGAKRSSRQVRKDAGPEDAPLRGSAWVSEPETNNQAGSLMPHSCVVSSYTRDSMFAMVLANNPTPHRVPTFPSAELLSYMVETYFLGEYSKSEPFVHRASFNPTTTGPELVSAIVSSGATYISSPVMWQFGLALDELTAGVIGRRLLRKSGRMSFSPDINAYIPNTGDPSELLDSKWRNFTMVESCKRLAIRAFLHDVQSSILLWKGPTLAYNELNFAPPAAGDLWKASSPQTWWESHLVKGTSQPRNTPRLSDMRDCAALVAEQNIWMDIELCCKTALHGLWGQVWTYRDAVTSRHNASSDQPMSDVPLWAQSLYQELYSNLRKFLTQLQEAQTFGVELSLLSEFLMMILHVPLDDVQRLAGRKGEEESRRAAQLLENTWLPVLESRYAAWHAGQVLRYAEECKPTTLRGFNSMVVYFASLTLWAYGLMSQRSASGHQGSGQDFVPLNGLETRELTMFLELGQGTPSLASPEGSRLQLEPISNHVAILSLARLIYRQNYPVTHEAMPPLVESLCRHLGDLQNGFGGQMAMAMDEL</sequence>
<dbReference type="PROSITE" id="PS50157">
    <property type="entry name" value="ZINC_FINGER_C2H2_2"/>
    <property type="match status" value="2"/>
</dbReference>
<dbReference type="EMBL" id="CP151265">
    <property type="protein sequence ID" value="WZH48874.1"/>
    <property type="molecule type" value="Genomic_DNA"/>
</dbReference>
<name>A0ABZ2X6Z1_9HYPO</name>
<dbReference type="PANTHER" id="PTHR47660:SF2">
    <property type="entry name" value="TRANSCRIPTION FACTOR WITH C2H2 AND ZN(2)-CYS(6) DNA BINDING DOMAIN (EUROFUNG)"/>
    <property type="match status" value="1"/>
</dbReference>
<feature type="region of interest" description="Disordered" evidence="7">
    <location>
        <begin position="317"/>
        <end position="366"/>
    </location>
</feature>
<keyword evidence="4" id="KW-0804">Transcription</keyword>
<dbReference type="Proteomes" id="UP001489902">
    <property type="component" value="Chromosome 6"/>
</dbReference>
<organism evidence="10 11">
    <name type="scientific">Fusarium acuminatum</name>
    <dbReference type="NCBI Taxonomy" id="5515"/>
    <lineage>
        <taxon>Eukaryota</taxon>
        <taxon>Fungi</taxon>
        <taxon>Dikarya</taxon>
        <taxon>Ascomycota</taxon>
        <taxon>Pezizomycotina</taxon>
        <taxon>Sordariomycetes</taxon>
        <taxon>Hypocreomycetidae</taxon>
        <taxon>Hypocreales</taxon>
        <taxon>Nectriaceae</taxon>
        <taxon>Fusarium</taxon>
        <taxon>Fusarium tricinctum species complex</taxon>
    </lineage>
</organism>
<feature type="region of interest" description="Disordered" evidence="7">
    <location>
        <begin position="32"/>
        <end position="102"/>
    </location>
</feature>
<feature type="region of interest" description="Disordered" evidence="7">
    <location>
        <begin position="214"/>
        <end position="236"/>
    </location>
</feature>
<evidence type="ECO:0000313" key="10">
    <source>
        <dbReference type="EMBL" id="WZH48874.1"/>
    </source>
</evidence>
<protein>
    <submittedName>
        <fullName evidence="10">Pig1p-like transcription factor</fullName>
    </submittedName>
</protein>
<feature type="domain" description="C2H2-type" evidence="9">
    <location>
        <begin position="135"/>
        <end position="162"/>
    </location>
</feature>
<evidence type="ECO:0000256" key="5">
    <source>
        <dbReference type="ARBA" id="ARBA00023242"/>
    </source>
</evidence>
<keyword evidence="3" id="KW-0805">Transcription regulation</keyword>
<dbReference type="SMART" id="SM00066">
    <property type="entry name" value="GAL4"/>
    <property type="match status" value="1"/>
</dbReference>
<evidence type="ECO:0000259" key="8">
    <source>
        <dbReference type="PROSITE" id="PS50048"/>
    </source>
</evidence>
<keyword evidence="2" id="KW-0862">Zinc</keyword>
<dbReference type="PANTHER" id="PTHR47660">
    <property type="entry name" value="TRANSCRIPTION FACTOR WITH C2H2 AND ZN(2)-CYS(6) DNA BINDING DOMAIN (EUROFUNG)-RELATED-RELATED"/>
    <property type="match status" value="1"/>
</dbReference>
<dbReference type="InterPro" id="IPR001138">
    <property type="entry name" value="Zn2Cys6_DnaBD"/>
</dbReference>
<keyword evidence="6" id="KW-0863">Zinc-finger</keyword>
<evidence type="ECO:0000256" key="6">
    <source>
        <dbReference type="PROSITE-ProRule" id="PRU00042"/>
    </source>
</evidence>
<gene>
    <name evidence="10" type="ORF">QYS62_010059</name>
</gene>
<dbReference type="InterPro" id="IPR013087">
    <property type="entry name" value="Znf_C2H2_type"/>
</dbReference>
<dbReference type="InterPro" id="IPR036864">
    <property type="entry name" value="Zn2-C6_fun-type_DNA-bd_sf"/>
</dbReference>
<dbReference type="SMART" id="SM00355">
    <property type="entry name" value="ZnF_C2H2"/>
    <property type="match status" value="2"/>
</dbReference>
<dbReference type="CDD" id="cd00067">
    <property type="entry name" value="GAL4"/>
    <property type="match status" value="1"/>
</dbReference>
<evidence type="ECO:0000259" key="9">
    <source>
        <dbReference type="PROSITE" id="PS50157"/>
    </source>
</evidence>
<accession>A0ABZ2X6Z1</accession>